<keyword evidence="2" id="KW-1185">Reference proteome</keyword>
<proteinExistence type="predicted"/>
<dbReference type="InterPro" id="IPR038765">
    <property type="entry name" value="Papain-like_cys_pep_sf"/>
</dbReference>
<evidence type="ECO:0000313" key="2">
    <source>
        <dbReference type="Proteomes" id="UP001054892"/>
    </source>
</evidence>
<name>A0ABQ4W0Q7_9PSED</name>
<dbReference type="SUPFAM" id="SSF54001">
    <property type="entry name" value="Cysteine proteinases"/>
    <property type="match status" value="1"/>
</dbReference>
<evidence type="ECO:0008006" key="3">
    <source>
        <dbReference type="Google" id="ProtNLM"/>
    </source>
</evidence>
<gene>
    <name evidence="1" type="ORF">TUM20286_27980</name>
</gene>
<organism evidence="1 2">
    <name type="scientific">Pseudomonas tohonis</name>
    <dbReference type="NCBI Taxonomy" id="2725477"/>
    <lineage>
        <taxon>Bacteria</taxon>
        <taxon>Pseudomonadati</taxon>
        <taxon>Pseudomonadota</taxon>
        <taxon>Gammaproteobacteria</taxon>
        <taxon>Pseudomonadales</taxon>
        <taxon>Pseudomonadaceae</taxon>
        <taxon>Pseudomonas</taxon>
    </lineage>
</organism>
<sequence length="166" mass="18861">MGLNQDKAVVQLALYKARGKLFNWLIRLWTRSQYSHCELVMPDGRWLSASAMDGGVREKRIELNPKHWDLVALPWADVEQIEQVFQRHRGKGYDWLGILLAQFLPLGIDSKSRMFCSEFCAAGLGLTEAAPRFSPVLLSEVVQRMNRLPFEPPAPQPQDARNVADA</sequence>
<evidence type="ECO:0000313" key="1">
    <source>
        <dbReference type="EMBL" id="GJN53046.1"/>
    </source>
</evidence>
<dbReference type="RefSeq" id="WP_236208452.1">
    <property type="nucleotide sequence ID" value="NZ_BQIM01000055.1"/>
</dbReference>
<comment type="caution">
    <text evidence="1">The sequence shown here is derived from an EMBL/GenBank/DDBJ whole genome shotgun (WGS) entry which is preliminary data.</text>
</comment>
<reference evidence="1 2" key="1">
    <citation type="submission" date="2021-12" db="EMBL/GenBank/DDBJ databases">
        <title>Characterization of novel class B3 metallo-beta-lactamase from novel Pseudomonas species.</title>
        <authorList>
            <person name="Yamada K."/>
            <person name="Aoki K."/>
            <person name="Ishii Y."/>
        </authorList>
    </citation>
    <scope>NUCLEOTIDE SEQUENCE [LARGE SCALE GENOMIC DNA]</scope>
    <source>
        <strain evidence="1 2">TUM20286</strain>
    </source>
</reference>
<accession>A0ABQ4W0Q7</accession>
<dbReference type="Proteomes" id="UP001054892">
    <property type="component" value="Unassembled WGS sequence"/>
</dbReference>
<dbReference type="EMBL" id="BQKM01000005">
    <property type="protein sequence ID" value="GJN53046.1"/>
    <property type="molecule type" value="Genomic_DNA"/>
</dbReference>
<protein>
    <recommendedName>
        <fullName evidence="3">Enoyl-CoA hydratase</fullName>
    </recommendedName>
</protein>
<dbReference type="Gene3D" id="3.90.1720.10">
    <property type="entry name" value="endopeptidase domain like (from Nostoc punctiforme)"/>
    <property type="match status" value="1"/>
</dbReference>